<feature type="compositionally biased region" description="Acidic residues" evidence="7">
    <location>
        <begin position="212"/>
        <end position="237"/>
    </location>
</feature>
<dbReference type="AlphaFoldDB" id="A0AAD5QBL8"/>
<dbReference type="PANTHER" id="PTHR13077:SF6">
    <property type="entry name" value="SELENOPROTEIN F"/>
    <property type="match status" value="1"/>
</dbReference>
<name>A0AAD5QBL8_PYTIN</name>
<evidence type="ECO:0000256" key="3">
    <source>
        <dbReference type="ARBA" id="ARBA00022729"/>
    </source>
</evidence>
<evidence type="ECO:0000313" key="11">
    <source>
        <dbReference type="Proteomes" id="UP001209570"/>
    </source>
</evidence>
<comment type="similarity">
    <text evidence="2">Belongs to the selenoprotein M/F family.</text>
</comment>
<accession>A0AAD5QBL8</accession>
<comment type="caution">
    <text evidence="10">The sequence shown here is derived from an EMBL/GenBank/DDBJ whole genome shotgun (WGS) entry which is preliminary data.</text>
</comment>
<feature type="region of interest" description="Disordered" evidence="7">
    <location>
        <begin position="178"/>
        <end position="237"/>
    </location>
</feature>
<dbReference type="GO" id="GO:0005788">
    <property type="term" value="C:endoplasmic reticulum lumen"/>
    <property type="evidence" value="ECO:0007669"/>
    <property type="project" value="UniProtKB-SubCell"/>
</dbReference>
<evidence type="ECO:0000256" key="4">
    <source>
        <dbReference type="ARBA" id="ARBA00022824"/>
    </source>
</evidence>
<dbReference type="Proteomes" id="UP001209570">
    <property type="component" value="Unassembled WGS sequence"/>
</dbReference>
<evidence type="ECO:0000256" key="1">
    <source>
        <dbReference type="ARBA" id="ARBA00004319"/>
    </source>
</evidence>
<keyword evidence="3 8" id="KW-0732">Signal</keyword>
<sequence length="237" mass="25860">MMAMALTKIAAVLAALSVALAAGSEIDARGQHCLQRGFDADGLDCRLCDRMASHLQSAVGDVDGDELQRKLAAVDRVVTDCKTCCTDLASIADLATQQQYDRVVLEVCTCKFGRYPKVANFVHHHAQHVPRLEIEYLNARHPHLIFYDADGTKREEISIASWDEETITEFVQAKLKPIVDSESPGDNENVAEAEAEAEAELVEATGEHESVDATDADDNETEEDDDVVEVEVSAEGD</sequence>
<dbReference type="InterPro" id="IPR036249">
    <property type="entry name" value="Thioredoxin-like_sf"/>
</dbReference>
<organism evidence="10 11">
    <name type="scientific">Pythium insidiosum</name>
    <name type="common">Pythiosis disease agent</name>
    <dbReference type="NCBI Taxonomy" id="114742"/>
    <lineage>
        <taxon>Eukaryota</taxon>
        <taxon>Sar</taxon>
        <taxon>Stramenopiles</taxon>
        <taxon>Oomycota</taxon>
        <taxon>Peronosporomycetes</taxon>
        <taxon>Pythiales</taxon>
        <taxon>Pythiaceae</taxon>
        <taxon>Pythium</taxon>
    </lineage>
</organism>
<evidence type="ECO:0000256" key="2">
    <source>
        <dbReference type="ARBA" id="ARBA00005742"/>
    </source>
</evidence>
<dbReference type="PANTHER" id="PTHR13077">
    <property type="entry name" value="SELENOPROTEIN F"/>
    <property type="match status" value="1"/>
</dbReference>
<evidence type="ECO:0000256" key="6">
    <source>
        <dbReference type="ARBA" id="ARBA00040775"/>
    </source>
</evidence>
<keyword evidence="4" id="KW-0256">Endoplasmic reticulum</keyword>
<evidence type="ECO:0000313" key="10">
    <source>
        <dbReference type="EMBL" id="KAJ0406726.1"/>
    </source>
</evidence>
<dbReference type="InterPro" id="IPR014912">
    <property type="entry name" value="Sep15_SelM_dom"/>
</dbReference>
<reference evidence="10" key="1">
    <citation type="submission" date="2021-12" db="EMBL/GenBank/DDBJ databases">
        <title>Prjna785345.</title>
        <authorList>
            <person name="Rujirawat T."/>
            <person name="Krajaejun T."/>
        </authorList>
    </citation>
    <scope>NUCLEOTIDE SEQUENCE</scope>
    <source>
        <strain evidence="10">Pi057C3</strain>
    </source>
</reference>
<keyword evidence="11" id="KW-1185">Reference proteome</keyword>
<evidence type="ECO:0000256" key="5">
    <source>
        <dbReference type="ARBA" id="ARBA00022933"/>
    </source>
</evidence>
<feature type="chain" id="PRO_5041984141" description="Selenoprotein F" evidence="8">
    <location>
        <begin position="22"/>
        <end position="237"/>
    </location>
</feature>
<dbReference type="Pfam" id="PF08806">
    <property type="entry name" value="Sep15_SelM"/>
    <property type="match status" value="1"/>
</dbReference>
<comment type="subcellular location">
    <subcellularLocation>
        <location evidence="1">Endoplasmic reticulum lumen</location>
    </subcellularLocation>
</comment>
<dbReference type="GO" id="GO:0016491">
    <property type="term" value="F:oxidoreductase activity"/>
    <property type="evidence" value="ECO:0007669"/>
    <property type="project" value="TreeGrafter"/>
</dbReference>
<protein>
    <recommendedName>
        <fullName evidence="6">Selenoprotein F</fullName>
    </recommendedName>
</protein>
<keyword evidence="5" id="KW-0712">Selenocysteine</keyword>
<dbReference type="EMBL" id="JAKCXM010000029">
    <property type="protein sequence ID" value="KAJ0406726.1"/>
    <property type="molecule type" value="Genomic_DNA"/>
</dbReference>
<evidence type="ECO:0000256" key="8">
    <source>
        <dbReference type="SAM" id="SignalP"/>
    </source>
</evidence>
<gene>
    <name evidence="10" type="ORF">P43SY_004551</name>
</gene>
<feature type="signal peptide" evidence="8">
    <location>
        <begin position="1"/>
        <end position="21"/>
    </location>
</feature>
<feature type="compositionally biased region" description="Acidic residues" evidence="7">
    <location>
        <begin position="183"/>
        <end position="201"/>
    </location>
</feature>
<evidence type="ECO:0000256" key="7">
    <source>
        <dbReference type="SAM" id="MobiDB-lite"/>
    </source>
</evidence>
<dbReference type="SUPFAM" id="SSF52833">
    <property type="entry name" value="Thioredoxin-like"/>
    <property type="match status" value="1"/>
</dbReference>
<dbReference type="InterPro" id="IPR039992">
    <property type="entry name" value="Sep15_SelM"/>
</dbReference>
<feature type="domain" description="Selenoprotein F/M" evidence="9">
    <location>
        <begin position="103"/>
        <end position="175"/>
    </location>
</feature>
<dbReference type="Gene3D" id="3.40.30.50">
    <property type="entry name" value="Sep15/SelM thioredoxin-like domain, active-site redox motif"/>
    <property type="match status" value="1"/>
</dbReference>
<dbReference type="InterPro" id="IPR038219">
    <property type="entry name" value="Sep15/SelM_sf"/>
</dbReference>
<evidence type="ECO:0000259" key="9">
    <source>
        <dbReference type="Pfam" id="PF08806"/>
    </source>
</evidence>
<proteinExistence type="inferred from homology"/>